<dbReference type="GO" id="GO:0005737">
    <property type="term" value="C:cytoplasm"/>
    <property type="evidence" value="ECO:0007669"/>
    <property type="project" value="TreeGrafter"/>
</dbReference>
<dbReference type="GO" id="GO:0061608">
    <property type="term" value="F:nuclear import signal receptor activity"/>
    <property type="evidence" value="ECO:0007669"/>
    <property type="project" value="TreeGrafter"/>
</dbReference>
<dbReference type="EMBL" id="JAKUCV010000684">
    <property type="protein sequence ID" value="KAJ4849172.1"/>
    <property type="molecule type" value="Genomic_DNA"/>
</dbReference>
<dbReference type="GO" id="GO:0009639">
    <property type="term" value="P:response to red or far red light"/>
    <property type="evidence" value="ECO:0007669"/>
    <property type="project" value="InterPro"/>
</dbReference>
<gene>
    <name evidence="2" type="ORF">Tsubulata_028915</name>
</gene>
<dbReference type="GO" id="GO:0051457">
    <property type="term" value="P:maintenance of protein location in nucleus"/>
    <property type="evidence" value="ECO:0007669"/>
    <property type="project" value="TreeGrafter"/>
</dbReference>
<dbReference type="PANTHER" id="PTHR37723:SF1">
    <property type="entry name" value="PROTEIN FAR-RED-ELONGATED HYPOCOTYL 1-LIKE"/>
    <property type="match status" value="1"/>
</dbReference>
<dbReference type="GO" id="GO:0016607">
    <property type="term" value="C:nuclear speck"/>
    <property type="evidence" value="ECO:0007669"/>
    <property type="project" value="TreeGrafter"/>
</dbReference>
<dbReference type="OrthoDB" id="1930763at2759"/>
<comment type="caution">
    <text evidence="2">The sequence shown here is derived from an EMBL/GenBank/DDBJ whole genome shotgun (WGS) entry which is preliminary data.</text>
</comment>
<feature type="region of interest" description="Disordered" evidence="1">
    <location>
        <begin position="76"/>
        <end position="98"/>
    </location>
</feature>
<reference evidence="2" key="1">
    <citation type="submission" date="2022-02" db="EMBL/GenBank/DDBJ databases">
        <authorList>
            <person name="Henning P.M."/>
            <person name="McCubbin A.G."/>
            <person name="Shore J.S."/>
        </authorList>
    </citation>
    <scope>NUCLEOTIDE SEQUENCE</scope>
    <source>
        <strain evidence="2">F60SS</strain>
        <tissue evidence="2">Leaves</tissue>
    </source>
</reference>
<evidence type="ECO:0000256" key="1">
    <source>
        <dbReference type="SAM" id="MobiDB-lite"/>
    </source>
</evidence>
<feature type="region of interest" description="Disordered" evidence="1">
    <location>
        <begin position="125"/>
        <end position="160"/>
    </location>
</feature>
<dbReference type="Proteomes" id="UP001141552">
    <property type="component" value="Unassembled WGS sequence"/>
</dbReference>
<organism evidence="2 3">
    <name type="scientific">Turnera subulata</name>
    <dbReference type="NCBI Taxonomy" id="218843"/>
    <lineage>
        <taxon>Eukaryota</taxon>
        <taxon>Viridiplantae</taxon>
        <taxon>Streptophyta</taxon>
        <taxon>Embryophyta</taxon>
        <taxon>Tracheophyta</taxon>
        <taxon>Spermatophyta</taxon>
        <taxon>Magnoliopsida</taxon>
        <taxon>eudicotyledons</taxon>
        <taxon>Gunneridae</taxon>
        <taxon>Pentapetalae</taxon>
        <taxon>rosids</taxon>
        <taxon>fabids</taxon>
        <taxon>Malpighiales</taxon>
        <taxon>Passifloraceae</taxon>
        <taxon>Turnera</taxon>
    </lineage>
</organism>
<dbReference type="PANTHER" id="PTHR37723">
    <property type="entry name" value="PROTEIN FAR-RED ELONGATED HYPOCOTYL 1"/>
    <property type="match status" value="1"/>
</dbReference>
<name>A0A9Q0GHZ2_9ROSI</name>
<reference evidence="2" key="2">
    <citation type="journal article" date="2023" name="Plants (Basel)">
        <title>Annotation of the Turnera subulata (Passifloraceae) Draft Genome Reveals the S-Locus Evolved after the Divergence of Turneroideae from Passifloroideae in a Stepwise Manner.</title>
        <authorList>
            <person name="Henning P.M."/>
            <person name="Roalson E.H."/>
            <person name="Mir W."/>
            <person name="McCubbin A.G."/>
            <person name="Shore J.S."/>
        </authorList>
    </citation>
    <scope>NUCLEOTIDE SEQUENCE</scope>
    <source>
        <strain evidence="2">F60SS</strain>
    </source>
</reference>
<dbReference type="AlphaFoldDB" id="A0A9Q0GHZ2"/>
<evidence type="ECO:0000313" key="3">
    <source>
        <dbReference type="Proteomes" id="UP001141552"/>
    </source>
</evidence>
<evidence type="ECO:0000313" key="2">
    <source>
        <dbReference type="EMBL" id="KAJ4849172.1"/>
    </source>
</evidence>
<sequence length="261" mass="29396">MEEDDCKENPSEINSFYLNKPRDMRVLYLSKKRKLQAEQLESPTSKHKCCYHRLHPEPITNLEANHKAEDLIKQNAEGQTTEEGSDPESAKDSNSVDGDSDFVISTCKGGKFVSKVSNIWPPDRPSTSSLVWDNCGSSSSKDTQCSSDSVTSKRGTDKDAPVEHEACHNYDALQLPQNLEEAFLEFQSHLDYSCTEYENKGGIDPCVDKEFQDILYPNGANPNVYVLSSGRWSVGQDGTQEVTRKPTIDQEFEEYFSMLML</sequence>
<accession>A0A9Q0GHZ2</accession>
<protein>
    <submittedName>
        <fullName evidence="2">Uncharacterized protein</fullName>
    </submittedName>
</protein>
<feature type="compositionally biased region" description="Low complexity" evidence="1">
    <location>
        <begin position="137"/>
        <end position="149"/>
    </location>
</feature>
<proteinExistence type="predicted"/>
<dbReference type="InterPro" id="IPR037766">
    <property type="entry name" value="FHY1"/>
</dbReference>
<keyword evidence="3" id="KW-1185">Reference proteome</keyword>